<sequence>MDTAVIDERDLLKQFQRANQEQFLQFIKDYDDFIAPSMRARGYRLKNQSSRTVTFIFGEIEFSRNRWYKQGKCKIPVDEKLGLKKHERVSKEMVYQVAHLSTFLPYRKVGDVLELVNQVIVSKDTVLKAVKKGHKLHKMKEDYEYYQDNYPSKTTVKDLYLEGDGIMVKTTDQSKDNHNIDLAHFVIHTGRKQVGPNRYELQNKKEFIFSSNSKARDKVLDYLYYHYDFSSKTQLICNSDGGRGYGHTVFEEFGRSLGVRVEYFWDSYHLTEQLKQFFQSYPKELLDLSLKAVKNHNKKLLRTVFDTVESLIENEDEFSLMEAFRKKIYARWRYTKPAELRGLSHKGIGIMESQHRKVAYRMKKRGMYWTVWGAETMSRMIIAREEGTLRDLFMGDWQNQYQRKVINKGSADAWVRLKGNPNAWLQANQLGSRGNRSLRRTLARDKAHKPKKI</sequence>
<name>A0A7X9LBU0_STRRT</name>
<protein>
    <submittedName>
        <fullName evidence="2">ISLre2 family transposase</fullName>
    </submittedName>
</protein>
<evidence type="ECO:0000256" key="1">
    <source>
        <dbReference type="ARBA" id="ARBA00006539"/>
    </source>
</evidence>
<dbReference type="NCBIfam" id="NF033529">
    <property type="entry name" value="transpos_ISLre2"/>
    <property type="match status" value="1"/>
</dbReference>
<dbReference type="Pfam" id="PF06782">
    <property type="entry name" value="UPF0236"/>
    <property type="match status" value="1"/>
</dbReference>
<evidence type="ECO:0000313" key="2">
    <source>
        <dbReference type="EMBL" id="NMD48268.1"/>
    </source>
</evidence>
<reference evidence="2 3" key="1">
    <citation type="submission" date="2020-04" db="EMBL/GenBank/DDBJ databases">
        <title>MicrobeNet Type strains.</title>
        <authorList>
            <person name="Nicholson A.C."/>
        </authorList>
    </citation>
    <scope>NUCLEOTIDE SEQUENCE [LARGE SCALE GENOMIC DNA]</scope>
    <source>
        <strain evidence="2 3">DSM 22768</strain>
    </source>
</reference>
<dbReference type="RefSeq" id="WP_193522850.1">
    <property type="nucleotide sequence ID" value="NZ_JABASA010000002.1"/>
</dbReference>
<dbReference type="AlphaFoldDB" id="A0A7X9LBU0"/>
<dbReference type="InterPro" id="IPR009620">
    <property type="entry name" value="UPF0236"/>
</dbReference>
<dbReference type="EMBL" id="JABASA010000002">
    <property type="protein sequence ID" value="NMD48268.1"/>
    <property type="molecule type" value="Genomic_DNA"/>
</dbReference>
<organism evidence="2 3">
    <name type="scientific">Streptococcus ratti</name>
    <dbReference type="NCBI Taxonomy" id="1341"/>
    <lineage>
        <taxon>Bacteria</taxon>
        <taxon>Bacillati</taxon>
        <taxon>Bacillota</taxon>
        <taxon>Bacilli</taxon>
        <taxon>Lactobacillales</taxon>
        <taxon>Streptococcaceae</taxon>
        <taxon>Streptococcus</taxon>
    </lineage>
</organism>
<dbReference type="Proteomes" id="UP000532121">
    <property type="component" value="Unassembled WGS sequence"/>
</dbReference>
<evidence type="ECO:0000313" key="3">
    <source>
        <dbReference type="Proteomes" id="UP000532121"/>
    </source>
</evidence>
<proteinExistence type="inferred from homology"/>
<accession>A0A7X9LBU0</accession>
<comment type="similarity">
    <text evidence="1">Belongs to the UPF0236 family.</text>
</comment>
<comment type="caution">
    <text evidence="2">The sequence shown here is derived from an EMBL/GenBank/DDBJ whole genome shotgun (WGS) entry which is preliminary data.</text>
</comment>
<gene>
    <name evidence="2" type="ORF">HHO37_00940</name>
</gene>